<evidence type="ECO:0000256" key="4">
    <source>
        <dbReference type="ARBA" id="ARBA00022833"/>
    </source>
</evidence>
<dbReference type="GO" id="GO:0046872">
    <property type="term" value="F:metal ion binding"/>
    <property type="evidence" value="ECO:0007669"/>
    <property type="project" value="UniProtKB-KW"/>
</dbReference>
<dbReference type="RefSeq" id="WP_284348996.1">
    <property type="nucleotide sequence ID" value="NZ_BRXS01000002.1"/>
</dbReference>
<dbReference type="PANTHER" id="PTHR43808">
    <property type="entry name" value="ACETYLORNITHINE DEACETYLASE"/>
    <property type="match status" value="1"/>
</dbReference>
<dbReference type="Pfam" id="PF01546">
    <property type="entry name" value="Peptidase_M20"/>
    <property type="match status" value="1"/>
</dbReference>
<dbReference type="EMBL" id="BRXS01000002">
    <property type="protein sequence ID" value="GLC24548.1"/>
    <property type="molecule type" value="Genomic_DNA"/>
</dbReference>
<comment type="cofactor">
    <cofactor evidence="1">
        <name>Zn(2+)</name>
        <dbReference type="ChEBI" id="CHEBI:29105"/>
    </cofactor>
</comment>
<keyword evidence="4" id="KW-0862">Zinc</keyword>
<dbReference type="SUPFAM" id="SSF53187">
    <property type="entry name" value="Zn-dependent exopeptidases"/>
    <property type="match status" value="1"/>
</dbReference>
<keyword evidence="9" id="KW-1185">Reference proteome</keyword>
<feature type="chain" id="PRO_5041422626" evidence="6">
    <location>
        <begin position="29"/>
        <end position="463"/>
    </location>
</feature>
<proteinExistence type="predicted"/>
<accession>A0AA37QF17</accession>
<dbReference type="InterPro" id="IPR036264">
    <property type="entry name" value="Bact_exopeptidase_dim_dom"/>
</dbReference>
<dbReference type="Pfam" id="PF07687">
    <property type="entry name" value="M20_dimer"/>
    <property type="match status" value="1"/>
</dbReference>
<sequence length="463" mass="47996">MRSPRRPATAAALAAPLAAVLAGGCAPAARPSGAPAAATPAPSAAAPTASTTLTADETRMRDAVRAHYDASIDLLARAVDIPSGTHNLAGVRRVGDLFATELQQLGFRTRWVDAPAGMRRAGHLVAEHPGQGARLLLIGHLDTVFEGDDQKWVRQDTIARGAGTGDMKGGDVAMVLALRALKEAGQLERMHVTVIMTGDEEAPGQPIAAARTTLTDLARASDVALAFEGGSRSQISVTRRGSSSWTLEVKARQAHSAGVFSEGAGYGAIYEGARVIDEFRRTLSGQPGLTFNVGLVGGGTAAATDTSLTRITSEGKTNIIAPTFVARGDLRFLREAQKDSTRAAMRAIVARPLNGATSTITFTDGYPAMPATDAGARLVAAFDGTSRALGYGAVQAQDASSRGAGDVSFVAPFIPGMDGLGVSGRGAHSPQESVSLPSLRMAAERAAVLMSRLSREWPRRPAS</sequence>
<dbReference type="Gene3D" id="3.30.70.360">
    <property type="match status" value="1"/>
</dbReference>
<dbReference type="PANTHER" id="PTHR43808:SF32">
    <property type="entry name" value="ARGE_DAPE-RELATED DEACYLASE"/>
    <property type="match status" value="1"/>
</dbReference>
<evidence type="ECO:0000256" key="6">
    <source>
        <dbReference type="SAM" id="SignalP"/>
    </source>
</evidence>
<organism evidence="8 9">
    <name type="scientific">Roseisolibacter agri</name>
    <dbReference type="NCBI Taxonomy" id="2014610"/>
    <lineage>
        <taxon>Bacteria</taxon>
        <taxon>Pseudomonadati</taxon>
        <taxon>Gemmatimonadota</taxon>
        <taxon>Gemmatimonadia</taxon>
        <taxon>Gemmatimonadales</taxon>
        <taxon>Gemmatimonadaceae</taxon>
        <taxon>Roseisolibacter</taxon>
    </lineage>
</organism>
<keyword evidence="2" id="KW-0479">Metal-binding</keyword>
<dbReference type="GO" id="GO:0016787">
    <property type="term" value="F:hydrolase activity"/>
    <property type="evidence" value="ECO:0007669"/>
    <property type="project" value="UniProtKB-KW"/>
</dbReference>
<dbReference type="AlphaFoldDB" id="A0AA37QF17"/>
<gene>
    <name evidence="8" type="ORF">rosag_10610</name>
</gene>
<dbReference type="PROSITE" id="PS51257">
    <property type="entry name" value="PROKAR_LIPOPROTEIN"/>
    <property type="match status" value="1"/>
</dbReference>
<evidence type="ECO:0000256" key="2">
    <source>
        <dbReference type="ARBA" id="ARBA00022723"/>
    </source>
</evidence>
<dbReference type="SUPFAM" id="SSF55031">
    <property type="entry name" value="Bacterial exopeptidase dimerisation domain"/>
    <property type="match status" value="1"/>
</dbReference>
<evidence type="ECO:0000256" key="5">
    <source>
        <dbReference type="SAM" id="MobiDB-lite"/>
    </source>
</evidence>
<reference evidence="8" key="1">
    <citation type="submission" date="2022-08" db="EMBL/GenBank/DDBJ databases">
        <title>Draft genome sequencing of Roseisolibacter agri AW1220.</title>
        <authorList>
            <person name="Tobiishi Y."/>
            <person name="Tonouchi A."/>
        </authorList>
    </citation>
    <scope>NUCLEOTIDE SEQUENCE</scope>
    <source>
        <strain evidence="8">AW1220</strain>
    </source>
</reference>
<evidence type="ECO:0000256" key="3">
    <source>
        <dbReference type="ARBA" id="ARBA00022801"/>
    </source>
</evidence>
<name>A0AA37QF17_9BACT</name>
<feature type="domain" description="Peptidase M20 dimerisation" evidence="7">
    <location>
        <begin position="238"/>
        <end position="352"/>
    </location>
</feature>
<dbReference type="InterPro" id="IPR050072">
    <property type="entry name" value="Peptidase_M20A"/>
</dbReference>
<feature type="region of interest" description="Disordered" evidence="5">
    <location>
        <begin position="29"/>
        <end position="50"/>
    </location>
</feature>
<dbReference type="Proteomes" id="UP001161325">
    <property type="component" value="Unassembled WGS sequence"/>
</dbReference>
<evidence type="ECO:0000313" key="9">
    <source>
        <dbReference type="Proteomes" id="UP001161325"/>
    </source>
</evidence>
<protein>
    <submittedName>
        <fullName evidence="8">Peptidase M20</fullName>
    </submittedName>
</protein>
<dbReference type="PROSITE" id="PS00758">
    <property type="entry name" value="ARGE_DAPE_CPG2_1"/>
    <property type="match status" value="1"/>
</dbReference>
<feature type="signal peptide" evidence="6">
    <location>
        <begin position="1"/>
        <end position="28"/>
    </location>
</feature>
<keyword evidence="3" id="KW-0378">Hydrolase</keyword>
<dbReference type="InterPro" id="IPR011650">
    <property type="entry name" value="Peptidase_M20_dimer"/>
</dbReference>
<evidence type="ECO:0000256" key="1">
    <source>
        <dbReference type="ARBA" id="ARBA00001947"/>
    </source>
</evidence>
<keyword evidence="6" id="KW-0732">Signal</keyword>
<evidence type="ECO:0000259" key="7">
    <source>
        <dbReference type="Pfam" id="PF07687"/>
    </source>
</evidence>
<dbReference type="InterPro" id="IPR001261">
    <property type="entry name" value="ArgE/DapE_CS"/>
</dbReference>
<comment type="caution">
    <text evidence="8">The sequence shown here is derived from an EMBL/GenBank/DDBJ whole genome shotgun (WGS) entry which is preliminary data.</text>
</comment>
<dbReference type="InterPro" id="IPR002933">
    <property type="entry name" value="Peptidase_M20"/>
</dbReference>
<evidence type="ECO:0000313" key="8">
    <source>
        <dbReference type="EMBL" id="GLC24548.1"/>
    </source>
</evidence>
<dbReference type="Gene3D" id="3.40.630.10">
    <property type="entry name" value="Zn peptidases"/>
    <property type="match status" value="1"/>
</dbReference>